<evidence type="ECO:0000313" key="1">
    <source>
        <dbReference type="EMBL" id="PHT51756.1"/>
    </source>
</evidence>
<reference evidence="1 2" key="1">
    <citation type="journal article" date="2017" name="Genome Biol.">
        <title>New reference genome sequences of hot pepper reveal the massive evolution of plant disease-resistance genes by retroduplication.</title>
        <authorList>
            <person name="Kim S."/>
            <person name="Park J."/>
            <person name="Yeom S.I."/>
            <person name="Kim Y.M."/>
            <person name="Seo E."/>
            <person name="Kim K.T."/>
            <person name="Kim M.S."/>
            <person name="Lee J.M."/>
            <person name="Cheong K."/>
            <person name="Shin H.S."/>
            <person name="Kim S.B."/>
            <person name="Han K."/>
            <person name="Lee J."/>
            <person name="Park M."/>
            <person name="Lee H.A."/>
            <person name="Lee H.Y."/>
            <person name="Lee Y."/>
            <person name="Oh S."/>
            <person name="Lee J.H."/>
            <person name="Choi E."/>
            <person name="Choi E."/>
            <person name="Lee S.E."/>
            <person name="Jeon J."/>
            <person name="Kim H."/>
            <person name="Choi G."/>
            <person name="Song H."/>
            <person name="Lee J."/>
            <person name="Lee S.C."/>
            <person name="Kwon J.K."/>
            <person name="Lee H.Y."/>
            <person name="Koo N."/>
            <person name="Hong Y."/>
            <person name="Kim R.W."/>
            <person name="Kang W.H."/>
            <person name="Huh J.H."/>
            <person name="Kang B.C."/>
            <person name="Yang T.J."/>
            <person name="Lee Y.H."/>
            <person name="Bennetzen J.L."/>
            <person name="Choi D."/>
        </authorList>
    </citation>
    <scope>NUCLEOTIDE SEQUENCE [LARGE SCALE GENOMIC DNA]</scope>
    <source>
        <strain evidence="2">cv. PBC81</strain>
    </source>
</reference>
<proteinExistence type="predicted"/>
<evidence type="ECO:0000313" key="2">
    <source>
        <dbReference type="Proteomes" id="UP000224567"/>
    </source>
</evidence>
<organism evidence="1 2">
    <name type="scientific">Capsicum baccatum</name>
    <name type="common">Peruvian pepper</name>
    <dbReference type="NCBI Taxonomy" id="33114"/>
    <lineage>
        <taxon>Eukaryota</taxon>
        <taxon>Viridiplantae</taxon>
        <taxon>Streptophyta</taxon>
        <taxon>Embryophyta</taxon>
        <taxon>Tracheophyta</taxon>
        <taxon>Spermatophyta</taxon>
        <taxon>Magnoliopsida</taxon>
        <taxon>eudicotyledons</taxon>
        <taxon>Gunneridae</taxon>
        <taxon>Pentapetalae</taxon>
        <taxon>asterids</taxon>
        <taxon>lamiids</taxon>
        <taxon>Solanales</taxon>
        <taxon>Solanaceae</taxon>
        <taxon>Solanoideae</taxon>
        <taxon>Capsiceae</taxon>
        <taxon>Capsicum</taxon>
    </lineage>
</organism>
<gene>
    <name evidence="1" type="ORF">CQW23_06218</name>
</gene>
<protein>
    <submittedName>
        <fullName evidence="1">Uncharacterized protein</fullName>
    </submittedName>
</protein>
<accession>A0A2G2X2M9</accession>
<dbReference type="Proteomes" id="UP000224567">
    <property type="component" value="Unassembled WGS sequence"/>
</dbReference>
<reference evidence="2" key="2">
    <citation type="journal article" date="2017" name="J. Anim. Genet.">
        <title>Multiple reference genome sequences of hot pepper reveal the massive evolution of plant disease resistance genes by retroduplication.</title>
        <authorList>
            <person name="Kim S."/>
            <person name="Park J."/>
            <person name="Yeom S.-I."/>
            <person name="Kim Y.-M."/>
            <person name="Seo E."/>
            <person name="Kim K.-T."/>
            <person name="Kim M.-S."/>
            <person name="Lee J.M."/>
            <person name="Cheong K."/>
            <person name="Shin H.-S."/>
            <person name="Kim S.-B."/>
            <person name="Han K."/>
            <person name="Lee J."/>
            <person name="Park M."/>
            <person name="Lee H.-A."/>
            <person name="Lee H.-Y."/>
            <person name="Lee Y."/>
            <person name="Oh S."/>
            <person name="Lee J.H."/>
            <person name="Choi E."/>
            <person name="Choi E."/>
            <person name="Lee S.E."/>
            <person name="Jeon J."/>
            <person name="Kim H."/>
            <person name="Choi G."/>
            <person name="Song H."/>
            <person name="Lee J."/>
            <person name="Lee S.-C."/>
            <person name="Kwon J.-K."/>
            <person name="Lee H.-Y."/>
            <person name="Koo N."/>
            <person name="Hong Y."/>
            <person name="Kim R.W."/>
            <person name="Kang W.-H."/>
            <person name="Huh J.H."/>
            <person name="Kang B.-C."/>
            <person name="Yang T.-J."/>
            <person name="Lee Y.-H."/>
            <person name="Bennetzen J.L."/>
            <person name="Choi D."/>
        </authorList>
    </citation>
    <scope>NUCLEOTIDE SEQUENCE [LARGE SCALE GENOMIC DNA]</scope>
    <source>
        <strain evidence="2">cv. PBC81</strain>
    </source>
</reference>
<comment type="caution">
    <text evidence="1">The sequence shown here is derived from an EMBL/GenBank/DDBJ whole genome shotgun (WGS) entry which is preliminary data.</text>
</comment>
<sequence>MELQNYHDNMIGKLQLWKESLESCKDSEEEMVERILRLQLANKDVPAGFAKWIKKRSQELQLRTSLGQEMEQKLNAQIKGKEKRSSDTMI</sequence>
<name>A0A2G2X2M9_CAPBA</name>
<dbReference type="AlphaFoldDB" id="A0A2G2X2M9"/>
<dbReference type="EMBL" id="MLFT02000003">
    <property type="protein sequence ID" value="PHT51756.1"/>
    <property type="molecule type" value="Genomic_DNA"/>
</dbReference>
<dbReference type="OrthoDB" id="70874at2759"/>
<keyword evidence="2" id="KW-1185">Reference proteome</keyword>